<evidence type="ECO:0000256" key="2">
    <source>
        <dbReference type="SAM" id="SignalP"/>
    </source>
</evidence>
<feature type="compositionally biased region" description="Low complexity" evidence="1">
    <location>
        <begin position="150"/>
        <end position="163"/>
    </location>
</feature>
<dbReference type="OrthoDB" id="434820at2759"/>
<dbReference type="AlphaFoldDB" id="A0A812WU88"/>
<keyword evidence="2" id="KW-0732">Signal</keyword>
<name>A0A812WU88_9DINO</name>
<comment type="caution">
    <text evidence="3">The sequence shown here is derived from an EMBL/GenBank/DDBJ whole genome shotgun (WGS) entry which is preliminary data.</text>
</comment>
<feature type="signal peptide" evidence="2">
    <location>
        <begin position="1"/>
        <end position="16"/>
    </location>
</feature>
<keyword evidence="4" id="KW-1185">Reference proteome</keyword>
<dbReference type="EMBL" id="CAJNJA010034775">
    <property type="protein sequence ID" value="CAE7697930.1"/>
    <property type="molecule type" value="Genomic_DNA"/>
</dbReference>
<feature type="region of interest" description="Disordered" evidence="1">
    <location>
        <begin position="62"/>
        <end position="173"/>
    </location>
</feature>
<proteinExistence type="predicted"/>
<evidence type="ECO:0000313" key="4">
    <source>
        <dbReference type="Proteomes" id="UP000601435"/>
    </source>
</evidence>
<sequence>MVHSRLLLGLLGLCLALPDDCEEGECAVSFRQLRGQKFESDIAEHEGFAMGEDKPVKVVETMTEAPETAPGAEETADTFSKPEANATEEATAEAPVVQETTQGSEGTEDNFSKPSDVNATIETKTEAPETAPGSETTADNFSKPVDASNTTETTETTETVDTKPTPEPAPAVPNETHIKLQAEWEDKVGGVCCYSGASVDDICGTCFPAAIADFESKCAGGRWKCDSCGGAWCEPKCVISAQDPKNMCNTAFDSGQFEGFRVLGFRV</sequence>
<reference evidence="3" key="1">
    <citation type="submission" date="2021-02" db="EMBL/GenBank/DDBJ databases">
        <authorList>
            <person name="Dougan E. K."/>
            <person name="Rhodes N."/>
            <person name="Thang M."/>
            <person name="Chan C."/>
        </authorList>
    </citation>
    <scope>NUCLEOTIDE SEQUENCE</scope>
</reference>
<evidence type="ECO:0000313" key="3">
    <source>
        <dbReference type="EMBL" id="CAE7697930.1"/>
    </source>
</evidence>
<feature type="compositionally biased region" description="Polar residues" evidence="1">
    <location>
        <begin position="112"/>
        <end position="122"/>
    </location>
</feature>
<feature type="compositionally biased region" description="Low complexity" evidence="1">
    <location>
        <begin position="82"/>
        <end position="101"/>
    </location>
</feature>
<feature type="chain" id="PRO_5032906895" evidence="2">
    <location>
        <begin position="17"/>
        <end position="267"/>
    </location>
</feature>
<organism evidence="3 4">
    <name type="scientific">Symbiodinium necroappetens</name>
    <dbReference type="NCBI Taxonomy" id="1628268"/>
    <lineage>
        <taxon>Eukaryota</taxon>
        <taxon>Sar</taxon>
        <taxon>Alveolata</taxon>
        <taxon>Dinophyceae</taxon>
        <taxon>Suessiales</taxon>
        <taxon>Symbiodiniaceae</taxon>
        <taxon>Symbiodinium</taxon>
    </lineage>
</organism>
<feature type="compositionally biased region" description="Low complexity" evidence="1">
    <location>
        <begin position="62"/>
        <end position="73"/>
    </location>
</feature>
<accession>A0A812WU88</accession>
<evidence type="ECO:0000256" key="1">
    <source>
        <dbReference type="SAM" id="MobiDB-lite"/>
    </source>
</evidence>
<protein>
    <submittedName>
        <fullName evidence="3">Ycf1-A protein</fullName>
    </submittedName>
</protein>
<gene>
    <name evidence="3" type="primary">ycf1-A</name>
    <name evidence="3" type="ORF">SNEC2469_LOCUS20116</name>
</gene>
<dbReference type="Proteomes" id="UP000601435">
    <property type="component" value="Unassembled WGS sequence"/>
</dbReference>